<dbReference type="SUPFAM" id="SSF53756">
    <property type="entry name" value="UDP-Glycosyltransferase/glycogen phosphorylase"/>
    <property type="match status" value="1"/>
</dbReference>
<dbReference type="Proteomes" id="UP000490980">
    <property type="component" value="Unassembled WGS sequence"/>
</dbReference>
<dbReference type="CDD" id="cd03789">
    <property type="entry name" value="GT9_LPS_heptosyltransferase"/>
    <property type="match status" value="1"/>
</dbReference>
<dbReference type="PANTHER" id="PTHR30160">
    <property type="entry name" value="TETRAACYLDISACCHARIDE 4'-KINASE-RELATED"/>
    <property type="match status" value="1"/>
</dbReference>
<comment type="caution">
    <text evidence="3">The sequence shown here is derived from an EMBL/GenBank/DDBJ whole genome shotgun (WGS) entry which is preliminary data.</text>
</comment>
<dbReference type="Pfam" id="PF01075">
    <property type="entry name" value="Glyco_transf_9"/>
    <property type="match status" value="1"/>
</dbReference>
<protein>
    <submittedName>
        <fullName evidence="3">Glycosyltransferase family 9 protein</fullName>
    </submittedName>
</protein>
<organism evidence="3 4">
    <name type="scientific">Luteibacter anthropi</name>
    <dbReference type="NCBI Taxonomy" id="564369"/>
    <lineage>
        <taxon>Bacteria</taxon>
        <taxon>Pseudomonadati</taxon>
        <taxon>Pseudomonadota</taxon>
        <taxon>Gammaproteobacteria</taxon>
        <taxon>Lysobacterales</taxon>
        <taxon>Rhodanobacteraceae</taxon>
        <taxon>Luteibacter</taxon>
    </lineage>
</organism>
<dbReference type="Gene3D" id="3.40.50.2000">
    <property type="entry name" value="Glycogen Phosphorylase B"/>
    <property type="match status" value="2"/>
</dbReference>
<keyword evidence="1" id="KW-0328">Glycosyltransferase</keyword>
<evidence type="ECO:0000256" key="2">
    <source>
        <dbReference type="ARBA" id="ARBA00022679"/>
    </source>
</evidence>
<evidence type="ECO:0000256" key="1">
    <source>
        <dbReference type="ARBA" id="ARBA00022676"/>
    </source>
</evidence>
<dbReference type="EMBL" id="JAARLZ010000007">
    <property type="protein sequence ID" value="NII07427.1"/>
    <property type="molecule type" value="Genomic_DNA"/>
</dbReference>
<gene>
    <name evidence="3" type="ORF">HBF25_13655</name>
</gene>
<dbReference type="GO" id="GO:0008713">
    <property type="term" value="F:ADP-heptose-lipopolysaccharide heptosyltransferase activity"/>
    <property type="evidence" value="ECO:0007669"/>
    <property type="project" value="TreeGrafter"/>
</dbReference>
<dbReference type="RefSeq" id="WP_166949300.1">
    <property type="nucleotide sequence ID" value="NZ_JAARLZ010000007.1"/>
</dbReference>
<evidence type="ECO:0000313" key="3">
    <source>
        <dbReference type="EMBL" id="NII07427.1"/>
    </source>
</evidence>
<keyword evidence="2 3" id="KW-0808">Transferase</keyword>
<reference evidence="3 4" key="1">
    <citation type="submission" date="2020-03" db="EMBL/GenBank/DDBJ databases">
        <authorList>
            <person name="Lai Q."/>
        </authorList>
    </citation>
    <scope>NUCLEOTIDE SEQUENCE [LARGE SCALE GENOMIC DNA]</scope>
    <source>
        <strain evidence="3 4">CCUG 25036</strain>
    </source>
</reference>
<sequence>MSPAIPLARPESPTKRVPFHGRLQALRRKAMGWIVQRMFPSQGNIVGAGTLPRHGIQRILVCRPNHRLGNTVLMTPLMQELERHYPGSEVDVLATGQAARSIYGGFATLGELLLLDRRALRHPLKTLSVLSRLRSRRYDLVIDAAAGSSSGRIAAATARARYQLRIGDFEDGMPVHFAGRAIHALRRALGDETVTALPRPDLRLSDSERRHGVDTLRRVLQGHDDTLPILAIFPNATGAKRLDEAWWRSFLDTLLGETGPRRIVELVAADGISRVGNAYPTYFTSDPRKLAAVIDAAGMYISADCGVMHLAAATSATTIGLFGATDPQRYAPYGGDNIGFTCDDGCPVRTARRVAAHLSSRKQA</sequence>
<dbReference type="InterPro" id="IPR051199">
    <property type="entry name" value="LPS_LOS_Heptosyltrfase"/>
</dbReference>
<accession>A0A7X5UBT4</accession>
<keyword evidence="4" id="KW-1185">Reference proteome</keyword>
<dbReference type="InterPro" id="IPR002201">
    <property type="entry name" value="Glyco_trans_9"/>
</dbReference>
<proteinExistence type="predicted"/>
<name>A0A7X5UBT4_9GAMM</name>
<dbReference type="GO" id="GO:0005829">
    <property type="term" value="C:cytosol"/>
    <property type="evidence" value="ECO:0007669"/>
    <property type="project" value="TreeGrafter"/>
</dbReference>
<dbReference type="AlphaFoldDB" id="A0A7X5UBT4"/>
<evidence type="ECO:0000313" key="4">
    <source>
        <dbReference type="Proteomes" id="UP000490980"/>
    </source>
</evidence>
<dbReference type="GO" id="GO:0009244">
    <property type="term" value="P:lipopolysaccharide core region biosynthetic process"/>
    <property type="evidence" value="ECO:0007669"/>
    <property type="project" value="TreeGrafter"/>
</dbReference>